<feature type="repeat" description="ANK" evidence="3">
    <location>
        <begin position="243"/>
        <end position="275"/>
    </location>
</feature>
<keyword evidence="1" id="KW-0677">Repeat</keyword>
<dbReference type="Gene3D" id="1.25.40.20">
    <property type="entry name" value="Ankyrin repeat-containing domain"/>
    <property type="match status" value="2"/>
</dbReference>
<keyword evidence="2 3" id="KW-0040">ANK repeat</keyword>
<dbReference type="Proteomes" id="UP001627154">
    <property type="component" value="Unassembled WGS sequence"/>
</dbReference>
<dbReference type="SUPFAM" id="SSF48403">
    <property type="entry name" value="Ankyrin repeat"/>
    <property type="match status" value="1"/>
</dbReference>
<evidence type="ECO:0000256" key="2">
    <source>
        <dbReference type="ARBA" id="ARBA00023043"/>
    </source>
</evidence>
<dbReference type="SMART" id="SM00248">
    <property type="entry name" value="ANK"/>
    <property type="match status" value="6"/>
</dbReference>
<accession>A0ABD2WRP5</accession>
<dbReference type="PANTHER" id="PTHR24173:SF74">
    <property type="entry name" value="ANKYRIN REPEAT DOMAIN-CONTAINING PROTEIN 16"/>
    <property type="match status" value="1"/>
</dbReference>
<dbReference type="PROSITE" id="PS50297">
    <property type="entry name" value="ANK_REP_REGION"/>
    <property type="match status" value="3"/>
</dbReference>
<feature type="repeat" description="ANK" evidence="3">
    <location>
        <begin position="320"/>
        <end position="347"/>
    </location>
</feature>
<sequence length="541" mass="62389">MKQTILTTLRENVNWEIKKDRDEFLEQIEGYIGRWEYDLPNLRDIFKPEEIELLLSDSIDYWTDDEAYFAGKEFIIFVVHSGYKDEPELDENGKPSSHRTTPLHHPNMSKFGLWDTGVRKLFRIYDRFDVNYTDENGLTHFHVACMTGIFEVVLKFLEHGQDPNCLVTKTGNSPLHLALKYGHIYVIKLLLERDADPHVANKKGRTPLHVLCKAPWDGSTAEIFFKICAEKNRTIEVNAQDNLGNTPLHLALHLGNDKAAEFVLRRSADPNLPNEDGSTPLHIISKRDDGCNDNDDFLKLFFKINEENHQLVQIDAKDKSGQTPLQLAVSNFKLDVVEILLDRGADLFNFVFPNESQFDEKIQVWLKETWHDFKMELASQSLSIVELLEKRGYELKRSDVLTIMAILAKHALFCKPEHLEFCRSNEDFLSKAQKLDMNPSLSLYDLIRLRPEEATKLVTYTDYFKLTSSGKLYTLSKDENQVCELQLFEKLSRGFFCRWALDPFLQLTHNQLPILCCEMIINNLMNEDLCNICLTSAGGSS</sequence>
<protein>
    <submittedName>
        <fullName evidence="4">Uncharacterized protein</fullName>
    </submittedName>
</protein>
<dbReference type="Pfam" id="PF12796">
    <property type="entry name" value="Ank_2"/>
    <property type="match status" value="2"/>
</dbReference>
<name>A0ABD2WRP5_9HYME</name>
<dbReference type="AlphaFoldDB" id="A0ABD2WRP5"/>
<dbReference type="InterPro" id="IPR036770">
    <property type="entry name" value="Ankyrin_rpt-contain_sf"/>
</dbReference>
<feature type="repeat" description="ANK" evidence="3">
    <location>
        <begin position="170"/>
        <end position="202"/>
    </location>
</feature>
<dbReference type="PROSITE" id="PS50088">
    <property type="entry name" value="ANK_REPEAT"/>
    <property type="match status" value="3"/>
</dbReference>
<dbReference type="InterPro" id="IPR002110">
    <property type="entry name" value="Ankyrin_rpt"/>
</dbReference>
<keyword evidence="5" id="KW-1185">Reference proteome</keyword>
<evidence type="ECO:0000313" key="5">
    <source>
        <dbReference type="Proteomes" id="UP001627154"/>
    </source>
</evidence>
<gene>
    <name evidence="4" type="ORF">TKK_010376</name>
</gene>
<proteinExistence type="predicted"/>
<evidence type="ECO:0000313" key="4">
    <source>
        <dbReference type="EMBL" id="KAL3395552.1"/>
    </source>
</evidence>
<evidence type="ECO:0000256" key="3">
    <source>
        <dbReference type="PROSITE-ProRule" id="PRU00023"/>
    </source>
</evidence>
<dbReference type="EMBL" id="JBJJXI010000080">
    <property type="protein sequence ID" value="KAL3395552.1"/>
    <property type="molecule type" value="Genomic_DNA"/>
</dbReference>
<dbReference type="PANTHER" id="PTHR24173">
    <property type="entry name" value="ANKYRIN REPEAT CONTAINING"/>
    <property type="match status" value="1"/>
</dbReference>
<comment type="caution">
    <text evidence="4">The sequence shown here is derived from an EMBL/GenBank/DDBJ whole genome shotgun (WGS) entry which is preliminary data.</text>
</comment>
<reference evidence="4 5" key="1">
    <citation type="journal article" date="2024" name="bioRxiv">
        <title>A reference genome for Trichogramma kaykai: A tiny desert-dwelling parasitoid wasp with competing sex-ratio distorters.</title>
        <authorList>
            <person name="Culotta J."/>
            <person name="Lindsey A.R."/>
        </authorList>
    </citation>
    <scope>NUCLEOTIDE SEQUENCE [LARGE SCALE GENOMIC DNA]</scope>
    <source>
        <strain evidence="4 5">KSX58</strain>
    </source>
</reference>
<evidence type="ECO:0000256" key="1">
    <source>
        <dbReference type="ARBA" id="ARBA00022737"/>
    </source>
</evidence>
<organism evidence="4 5">
    <name type="scientific">Trichogramma kaykai</name>
    <dbReference type="NCBI Taxonomy" id="54128"/>
    <lineage>
        <taxon>Eukaryota</taxon>
        <taxon>Metazoa</taxon>
        <taxon>Ecdysozoa</taxon>
        <taxon>Arthropoda</taxon>
        <taxon>Hexapoda</taxon>
        <taxon>Insecta</taxon>
        <taxon>Pterygota</taxon>
        <taxon>Neoptera</taxon>
        <taxon>Endopterygota</taxon>
        <taxon>Hymenoptera</taxon>
        <taxon>Apocrita</taxon>
        <taxon>Proctotrupomorpha</taxon>
        <taxon>Chalcidoidea</taxon>
        <taxon>Trichogrammatidae</taxon>
        <taxon>Trichogramma</taxon>
    </lineage>
</organism>